<evidence type="ECO:0000313" key="8">
    <source>
        <dbReference type="Proteomes" id="UP000324965"/>
    </source>
</evidence>
<dbReference type="EMBL" id="VDFC01000043">
    <property type="protein sequence ID" value="KAA0933766.1"/>
    <property type="molecule type" value="Genomic_DNA"/>
</dbReference>
<dbReference type="InterPro" id="IPR050894">
    <property type="entry name" value="EfeM/EfeO_iron_uptake"/>
</dbReference>
<comment type="similarity">
    <text evidence="2">Belongs to the EfeM/EfeO family.</text>
</comment>
<dbReference type="Gene3D" id="1.20.1420.20">
    <property type="entry name" value="M75 peptidase, HXXE motif"/>
    <property type="match status" value="1"/>
</dbReference>
<gene>
    <name evidence="7" type="ORF">FGF04_19630</name>
</gene>
<evidence type="ECO:0000313" key="7">
    <source>
        <dbReference type="EMBL" id="KAA0933766.1"/>
    </source>
</evidence>
<feature type="domain" description="Imelysin-like" evidence="5">
    <location>
        <begin position="140"/>
        <end position="386"/>
    </location>
</feature>
<feature type="domain" description="EfeO-type cupredoxin-like" evidence="6">
    <location>
        <begin position="16"/>
        <end position="116"/>
    </location>
</feature>
<evidence type="ECO:0000256" key="1">
    <source>
        <dbReference type="ARBA" id="ARBA00004418"/>
    </source>
</evidence>
<comment type="subcellular location">
    <subcellularLocation>
        <location evidence="1">Periplasm</location>
    </subcellularLocation>
</comment>
<reference evidence="7 8" key="1">
    <citation type="submission" date="2019-05" db="EMBL/GenBank/DDBJ databases">
        <authorList>
            <person name="Hariharan J."/>
            <person name="Choudoir M.J."/>
            <person name="Diebold P."/>
            <person name="Panke-Buisse K."/>
            <person name="Buckley D.H."/>
        </authorList>
    </citation>
    <scope>NUCLEOTIDE SEQUENCE [LARGE SCALE GENOMIC DNA]</scope>
    <source>
        <strain evidence="7 8">SUN51</strain>
    </source>
</reference>
<evidence type="ECO:0000256" key="4">
    <source>
        <dbReference type="SAM" id="SignalP"/>
    </source>
</evidence>
<comment type="caution">
    <text evidence="7">The sequence shown here is derived from an EMBL/GenBank/DDBJ whole genome shotgun (WGS) entry which is preliminary data.</text>
</comment>
<dbReference type="InterPro" id="IPR053377">
    <property type="entry name" value="Iron_uptake_EfeM/EfeO"/>
</dbReference>
<dbReference type="InterPro" id="IPR038352">
    <property type="entry name" value="Imelysin_sf"/>
</dbReference>
<keyword evidence="3 4" id="KW-0732">Signal</keyword>
<dbReference type="Proteomes" id="UP000324965">
    <property type="component" value="Unassembled WGS sequence"/>
</dbReference>
<feature type="chain" id="PRO_5039500441" evidence="4">
    <location>
        <begin position="20"/>
        <end position="394"/>
    </location>
</feature>
<name>A0A5B0AWG3_9ACTN</name>
<sequence length="394" mass="42478">MRAVRLSVATAAATAAALAAVTGCTEKSEAAGGDRVVEVTATDSECKVSKKEFPAGHVQLDVTNKGSKVTEVYLLFPDDRIVSERENIGPGTRQKVTAEVKAGDYRIACKPGMKGKGIRQDVKATGGGEAAKRDPRLDAAVASYREYTQEQADGTLPRVKVFADAVKAGDVAAAKKAYAPSRIGWERTEPVAESFGDIDPKVDLREDGLEEGQDLEKDWTGWHRLERSLWKDGKLTDRDSALADQLVEDLTDWQNRVGKAEITPTSMANGAKELLDEVATGKVTGEEERYSHTDLVDFKANVEGAEKSYALLKPVASENDAALTKELDTQFAALDTLLDKYREDKGKGGDGSEDSYEFTSYDKVGKAERKELSDAVNALAEPLSKLAAAVVATK</sequence>
<dbReference type="PANTHER" id="PTHR39192:SF1">
    <property type="entry name" value="IRON UPTAKE SYSTEM COMPONENT EFEO"/>
    <property type="match status" value="1"/>
</dbReference>
<evidence type="ECO:0000259" key="6">
    <source>
        <dbReference type="Pfam" id="PF13473"/>
    </source>
</evidence>
<evidence type="ECO:0000256" key="2">
    <source>
        <dbReference type="ARBA" id="ARBA00005989"/>
    </source>
</evidence>
<dbReference type="RefSeq" id="WP_149512610.1">
    <property type="nucleotide sequence ID" value="NZ_VDFC01000043.1"/>
</dbReference>
<dbReference type="AlphaFoldDB" id="A0A5B0AWG3"/>
<dbReference type="Pfam" id="PF09375">
    <property type="entry name" value="Peptidase_M75"/>
    <property type="match status" value="1"/>
</dbReference>
<dbReference type="NCBIfam" id="NF041757">
    <property type="entry name" value="EfeO"/>
    <property type="match status" value="1"/>
</dbReference>
<dbReference type="OrthoDB" id="7348379at2"/>
<organism evidence="7 8">
    <name type="scientific">Streptomyces apricus</name>
    <dbReference type="NCBI Taxonomy" id="1828112"/>
    <lineage>
        <taxon>Bacteria</taxon>
        <taxon>Bacillati</taxon>
        <taxon>Actinomycetota</taxon>
        <taxon>Actinomycetes</taxon>
        <taxon>Kitasatosporales</taxon>
        <taxon>Streptomycetaceae</taxon>
        <taxon>Streptomyces</taxon>
    </lineage>
</organism>
<dbReference type="InterPro" id="IPR034981">
    <property type="entry name" value="Imelysin-like_EfeO/Algp7"/>
</dbReference>
<evidence type="ECO:0000256" key="3">
    <source>
        <dbReference type="ARBA" id="ARBA00022729"/>
    </source>
</evidence>
<dbReference type="GO" id="GO:0042597">
    <property type="term" value="C:periplasmic space"/>
    <property type="evidence" value="ECO:0007669"/>
    <property type="project" value="UniProtKB-SubCell"/>
</dbReference>
<dbReference type="CDD" id="cd14656">
    <property type="entry name" value="Imelysin-like_EfeO"/>
    <property type="match status" value="1"/>
</dbReference>
<protein>
    <submittedName>
        <fullName evidence="7">Peptidase M75 family protein</fullName>
    </submittedName>
</protein>
<feature type="signal peptide" evidence="4">
    <location>
        <begin position="1"/>
        <end position="19"/>
    </location>
</feature>
<evidence type="ECO:0000259" key="5">
    <source>
        <dbReference type="Pfam" id="PF09375"/>
    </source>
</evidence>
<dbReference type="PANTHER" id="PTHR39192">
    <property type="entry name" value="IRON UPTAKE SYSTEM COMPONENT EFEO"/>
    <property type="match status" value="1"/>
</dbReference>
<dbReference type="InterPro" id="IPR018976">
    <property type="entry name" value="Imelysin-like"/>
</dbReference>
<proteinExistence type="inferred from homology"/>
<dbReference type="Pfam" id="PF13473">
    <property type="entry name" value="Cupredoxin_1"/>
    <property type="match status" value="1"/>
</dbReference>
<keyword evidence="8" id="KW-1185">Reference proteome</keyword>
<dbReference type="InterPro" id="IPR028096">
    <property type="entry name" value="EfeO_Cupredoxin"/>
</dbReference>
<accession>A0A5B0AWG3</accession>
<dbReference type="PROSITE" id="PS51257">
    <property type="entry name" value="PROKAR_LIPOPROTEIN"/>
    <property type="match status" value="1"/>
</dbReference>